<dbReference type="AlphaFoldDB" id="A0AA39I553"/>
<evidence type="ECO:0000313" key="1">
    <source>
        <dbReference type="EMBL" id="KAK0418013.1"/>
    </source>
</evidence>
<keyword evidence="2" id="KW-1185">Reference proteome</keyword>
<gene>
    <name evidence="1" type="ORF">QR680_013325</name>
</gene>
<accession>A0AA39I553</accession>
<name>A0AA39I553_9BILA</name>
<reference evidence="1" key="1">
    <citation type="submission" date="2023-06" db="EMBL/GenBank/DDBJ databases">
        <title>Genomic analysis of the entomopathogenic nematode Steinernema hermaphroditum.</title>
        <authorList>
            <person name="Schwarz E.M."/>
            <person name="Heppert J.K."/>
            <person name="Baniya A."/>
            <person name="Schwartz H.T."/>
            <person name="Tan C.-H."/>
            <person name="Antoshechkin I."/>
            <person name="Sternberg P.W."/>
            <person name="Goodrich-Blair H."/>
            <person name="Dillman A.R."/>
        </authorList>
    </citation>
    <scope>NUCLEOTIDE SEQUENCE</scope>
    <source>
        <strain evidence="1">PS9179</strain>
        <tissue evidence="1">Whole animal</tissue>
    </source>
</reference>
<organism evidence="1 2">
    <name type="scientific">Steinernema hermaphroditum</name>
    <dbReference type="NCBI Taxonomy" id="289476"/>
    <lineage>
        <taxon>Eukaryota</taxon>
        <taxon>Metazoa</taxon>
        <taxon>Ecdysozoa</taxon>
        <taxon>Nematoda</taxon>
        <taxon>Chromadorea</taxon>
        <taxon>Rhabditida</taxon>
        <taxon>Tylenchina</taxon>
        <taxon>Panagrolaimomorpha</taxon>
        <taxon>Strongyloidoidea</taxon>
        <taxon>Steinernematidae</taxon>
        <taxon>Steinernema</taxon>
    </lineage>
</organism>
<sequence length="142" mass="16281">MDNSPETPRVEHENAMDMLLSVVARLNVQHELIADWIHRLNRVDSEDPVLMGVIVDMKARNVLLRKADAKPEFFTFFDNYREAEPDLPFAQCVSEALKKFNELEATRPRAVASYAGRKRPFRPGDSRESGLVHQLSQQVYAI</sequence>
<proteinExistence type="predicted"/>
<protein>
    <submittedName>
        <fullName evidence="1">Uncharacterized protein</fullName>
    </submittedName>
</protein>
<comment type="caution">
    <text evidence="1">The sequence shown here is derived from an EMBL/GenBank/DDBJ whole genome shotgun (WGS) entry which is preliminary data.</text>
</comment>
<dbReference type="EMBL" id="JAUCMV010000002">
    <property type="protein sequence ID" value="KAK0418013.1"/>
    <property type="molecule type" value="Genomic_DNA"/>
</dbReference>
<evidence type="ECO:0000313" key="2">
    <source>
        <dbReference type="Proteomes" id="UP001175271"/>
    </source>
</evidence>
<dbReference type="Proteomes" id="UP001175271">
    <property type="component" value="Unassembled WGS sequence"/>
</dbReference>